<dbReference type="Proteomes" id="UP001598251">
    <property type="component" value="Unassembled WGS sequence"/>
</dbReference>
<evidence type="ECO:0000313" key="2">
    <source>
        <dbReference type="Proteomes" id="UP001598251"/>
    </source>
</evidence>
<sequence length="139" mass="15574">MPFVLRLPSLLRRLHLRFADSRAGLVRHRIGRNAGHTLLRLLGRFHTGRPLVLGGAGIVRSSRILRRRLLRPGRRLRRTPGTFTAPGTRLGRHLPLAQQGQNLTDITPQPVERAMQPVDVPPQTGHRVDGLARPLARVD</sequence>
<comment type="caution">
    <text evidence="1">The sequence shown here is derived from an EMBL/GenBank/DDBJ whole genome shotgun (WGS) entry which is preliminary data.</text>
</comment>
<organism evidence="1 2">
    <name type="scientific">Streptomyces sindenensis</name>
    <dbReference type="NCBI Taxonomy" id="67363"/>
    <lineage>
        <taxon>Bacteria</taxon>
        <taxon>Bacillati</taxon>
        <taxon>Actinomycetota</taxon>
        <taxon>Actinomycetes</taxon>
        <taxon>Kitasatosporales</taxon>
        <taxon>Streptomycetaceae</taxon>
        <taxon>Streptomyces</taxon>
    </lineage>
</organism>
<gene>
    <name evidence="1" type="ORF">ACFWSS_11330</name>
</gene>
<proteinExistence type="predicted"/>
<dbReference type="RefSeq" id="WP_382824810.1">
    <property type="nucleotide sequence ID" value="NZ_JBHXLY010000005.1"/>
</dbReference>
<protein>
    <submittedName>
        <fullName evidence="1">Uncharacterized protein</fullName>
    </submittedName>
</protein>
<evidence type="ECO:0000313" key="1">
    <source>
        <dbReference type="EMBL" id="MFD4213478.1"/>
    </source>
</evidence>
<reference evidence="1 2" key="1">
    <citation type="submission" date="2024-09" db="EMBL/GenBank/DDBJ databases">
        <title>The Natural Products Discovery Center: Release of the First 8490 Sequenced Strains for Exploring Actinobacteria Biosynthetic Diversity.</title>
        <authorList>
            <person name="Kalkreuter E."/>
            <person name="Kautsar S.A."/>
            <person name="Yang D."/>
            <person name="Bader C.D."/>
            <person name="Teijaro C.N."/>
            <person name="Fluegel L."/>
            <person name="Davis C.M."/>
            <person name="Simpson J.R."/>
            <person name="Lauterbach L."/>
            <person name="Steele A.D."/>
            <person name="Gui C."/>
            <person name="Meng S."/>
            <person name="Li G."/>
            <person name="Viehrig K."/>
            <person name="Ye F."/>
            <person name="Su P."/>
            <person name="Kiefer A.F."/>
            <person name="Nichols A."/>
            <person name="Cepeda A.J."/>
            <person name="Yan W."/>
            <person name="Fan B."/>
            <person name="Jiang Y."/>
            <person name="Adhikari A."/>
            <person name="Zheng C.-J."/>
            <person name="Schuster L."/>
            <person name="Cowan T.M."/>
            <person name="Smanski M.J."/>
            <person name="Chevrette M.G."/>
            <person name="De Carvalho L.P.S."/>
            <person name="Shen B."/>
        </authorList>
    </citation>
    <scope>NUCLEOTIDE SEQUENCE [LARGE SCALE GENOMIC DNA]</scope>
    <source>
        <strain evidence="1 2">NPDC058546</strain>
    </source>
</reference>
<dbReference type="EMBL" id="JBHXOF010000004">
    <property type="protein sequence ID" value="MFD4213478.1"/>
    <property type="molecule type" value="Genomic_DNA"/>
</dbReference>
<accession>A0ABW6EDU9</accession>
<name>A0ABW6EDU9_9ACTN</name>
<keyword evidence="2" id="KW-1185">Reference proteome</keyword>